<dbReference type="InterPro" id="IPR032567">
    <property type="entry name" value="RTL1-rel"/>
</dbReference>
<keyword evidence="2" id="KW-0808">Transferase</keyword>
<evidence type="ECO:0000313" key="2">
    <source>
        <dbReference type="EMBL" id="GEU47551.1"/>
    </source>
</evidence>
<dbReference type="EMBL" id="BKCJ010002288">
    <property type="protein sequence ID" value="GEU47551.1"/>
    <property type="molecule type" value="Genomic_DNA"/>
</dbReference>
<dbReference type="PANTHER" id="PTHR15503:SF45">
    <property type="entry name" value="RNA-DIRECTED DNA POLYMERASE HOMOLOG"/>
    <property type="match status" value="1"/>
</dbReference>
<gene>
    <name evidence="2" type="ORF">Tci_019529</name>
</gene>
<keyword evidence="2" id="KW-0548">Nucleotidyltransferase</keyword>
<keyword evidence="2" id="KW-0695">RNA-directed DNA polymerase</keyword>
<name>A0A6L2KDM2_TANCI</name>
<accession>A0A6L2KDM2</accession>
<dbReference type="Gene3D" id="3.10.10.10">
    <property type="entry name" value="HIV Type 1 Reverse Transcriptase, subunit A, domain 1"/>
    <property type="match status" value="2"/>
</dbReference>
<organism evidence="2">
    <name type="scientific">Tanacetum cinerariifolium</name>
    <name type="common">Dalmatian daisy</name>
    <name type="synonym">Chrysanthemum cinerariifolium</name>
    <dbReference type="NCBI Taxonomy" id="118510"/>
    <lineage>
        <taxon>Eukaryota</taxon>
        <taxon>Viridiplantae</taxon>
        <taxon>Streptophyta</taxon>
        <taxon>Embryophyta</taxon>
        <taxon>Tracheophyta</taxon>
        <taxon>Spermatophyta</taxon>
        <taxon>Magnoliopsida</taxon>
        <taxon>eudicotyledons</taxon>
        <taxon>Gunneridae</taxon>
        <taxon>Pentapetalae</taxon>
        <taxon>asterids</taxon>
        <taxon>campanulids</taxon>
        <taxon>Asterales</taxon>
        <taxon>Asteraceae</taxon>
        <taxon>Asteroideae</taxon>
        <taxon>Anthemideae</taxon>
        <taxon>Anthemidinae</taxon>
        <taxon>Tanacetum</taxon>
    </lineage>
</organism>
<dbReference type="GO" id="GO:0003964">
    <property type="term" value="F:RNA-directed DNA polymerase activity"/>
    <property type="evidence" value="ECO:0007669"/>
    <property type="project" value="UniProtKB-KW"/>
</dbReference>
<protein>
    <submittedName>
        <fullName evidence="2">Putative reverse transcriptase domain-containing protein</fullName>
    </submittedName>
</protein>
<dbReference type="PANTHER" id="PTHR15503">
    <property type="entry name" value="LDOC1 RELATED"/>
    <property type="match status" value="1"/>
</dbReference>
<sequence>MAALIISISSNVSVESVGSSFSRVILIGSISVEVSVAPEVGVAAVASPAGVLELDTHSSSEADPLESSTPPVSVTPMVSPFLFSDDSESDTKIPERHVSHTPNDAMLTRWRSRVASPSPSPTTSFPEIPTTPILPATSTIVTPSSEFLLALDRGLSPLEVYSTIYYVSTMTSESSAMDSSFESSTRPSYKRCRSLAAIIISSIHTTRALVPSRSNLLPPRKRDIKGDVTAVKVVVDRDIEAGIDAGIGMKVDVRIDVEDKVESSDRGTMEVGLDVVSGIDIHEEDIETERRELEVRNMIAGGERASLPLVAYEATRAANALEGENQSQNGCDGDNGNGGNRNGENGNGRNRNRHARPVARECTYHDFMMCQPLNFKGTEGVVRLIRWFEKMETVFHISNCPEKYQVLYATCTLLNNALTWWNSHKRTIGTEGFQELTMMCTKMVPEEEDRVEKFIGGLLDNIKGNVIAVEPMRLKDAVRIAKCLMDQKLKGYAVKNAKNKRSDMDWLANHHAVIMCDEKIVRIPYGDEVLIVQGDKGDKGEKSKLSIISYTKTQKYIKRGCLIFLAQVTKKKTEDKSKEKRIKEVPIVRDFLKVFLEYFPGLPSTRQVEFQIDLVPSAAPIARATYRLAPSEMQELSTQLQELYDTGFIRPIQGDKGDKGEKSKLSIISYTKTQKYIKRGCLIFLAQVTKKKTEDKSKEKRIKEVPIVRDFLKVFLEYFPGLPSTRQVEFQIDLVPSAAPIARATYRLAPSEMQELSTQLQELYDTGFIRPREVGYLVEAEVGDAQLTGLEIVHETLRRSFRLTSVFKLHEIDRRATSIGDVSRWNLRVMSSPNYPTIDIENAFSSNFSDYTTASPNDFPATPRNISSDFLENSNNDEMPPVFSPFYNNPYLKDMQAFYAKESPIAPPDPITPPIILTPSAVLPPSLLFDP</sequence>
<evidence type="ECO:0000256" key="1">
    <source>
        <dbReference type="SAM" id="MobiDB-lite"/>
    </source>
</evidence>
<feature type="region of interest" description="Disordered" evidence="1">
    <location>
        <begin position="321"/>
        <end position="354"/>
    </location>
</feature>
<proteinExistence type="predicted"/>
<dbReference type="AlphaFoldDB" id="A0A6L2KDM2"/>
<dbReference type="SUPFAM" id="SSF56672">
    <property type="entry name" value="DNA/RNA polymerases"/>
    <property type="match status" value="2"/>
</dbReference>
<reference evidence="2" key="1">
    <citation type="journal article" date="2019" name="Sci. Rep.">
        <title>Draft genome of Tanacetum cinerariifolium, the natural source of mosquito coil.</title>
        <authorList>
            <person name="Yamashiro T."/>
            <person name="Shiraishi A."/>
            <person name="Satake H."/>
            <person name="Nakayama K."/>
        </authorList>
    </citation>
    <scope>NUCLEOTIDE SEQUENCE</scope>
</reference>
<dbReference type="InterPro" id="IPR043502">
    <property type="entry name" value="DNA/RNA_pol_sf"/>
</dbReference>
<comment type="caution">
    <text evidence="2">The sequence shown here is derived from an EMBL/GenBank/DDBJ whole genome shotgun (WGS) entry which is preliminary data.</text>
</comment>